<dbReference type="GeneID" id="24623172"/>
<accession>A0A0A0YR31</accession>
<dbReference type="RefSeq" id="YP_009147556.1">
    <property type="nucleotide sequence ID" value="NC_027340.1"/>
</dbReference>
<evidence type="ECO:0000313" key="2">
    <source>
        <dbReference type="EMBL" id="AIX13052.1"/>
    </source>
</evidence>
<dbReference type="OrthoDB" id="17627at10239"/>
<dbReference type="EMBL" id="KP037007">
    <property type="protein sequence ID" value="AIX13052.1"/>
    <property type="molecule type" value="Genomic_DNA"/>
</dbReference>
<name>A0A0A0YR31_9CAUD</name>
<dbReference type="Proteomes" id="UP000030322">
    <property type="component" value="Segment"/>
</dbReference>
<sequence>MTDDYYAQRKFFRKNMMLEGLVEQQILLLLMEVNPHFKSELYYQLRLVVHSVEIIDDDFLVAHVEHQLLNPDMRPIGRPQFCQVELEYVFVDLTVFNTSNHGDNDCPDEDLDDVPVDNTEPWETI</sequence>
<dbReference type="KEGG" id="vg:24623172"/>
<evidence type="ECO:0000313" key="3">
    <source>
        <dbReference type="Proteomes" id="UP000030322"/>
    </source>
</evidence>
<reference evidence="2 3" key="1">
    <citation type="submission" date="2014-10" db="EMBL/GenBank/DDBJ databases">
        <title>Characterization of a new ViI-like Erwinia amylovora bacteriophage.</title>
        <authorList>
            <person name="Lagonenko A.L."/>
            <person name="Valentovich L.N."/>
        </authorList>
    </citation>
    <scope>NUCLEOTIDE SEQUENCE [LARGE SCALE GENOMIC DNA]</scope>
</reference>
<proteinExistence type="predicted"/>
<keyword evidence="3" id="KW-1185">Reference proteome</keyword>
<gene>
    <name evidence="2" type="ORF">NW77_044</name>
</gene>
<evidence type="ECO:0000256" key="1">
    <source>
        <dbReference type="SAM" id="MobiDB-lite"/>
    </source>
</evidence>
<organism evidence="2 3">
    <name type="scientific">Erwinia phage phiEa2809</name>
    <dbReference type="NCBI Taxonomy" id="1564096"/>
    <lineage>
        <taxon>Viruses</taxon>
        <taxon>Duplodnaviria</taxon>
        <taxon>Heunggongvirae</taxon>
        <taxon>Uroviricota</taxon>
        <taxon>Caudoviricetes</taxon>
        <taxon>Pantevenvirales</taxon>
        <taxon>Ackermannviridae</taxon>
        <taxon>Nezavisimistyvirus</taxon>
        <taxon>Nezavisimistyvirus Ea2809</taxon>
    </lineage>
</organism>
<feature type="region of interest" description="Disordered" evidence="1">
    <location>
        <begin position="102"/>
        <end position="125"/>
    </location>
</feature>
<protein>
    <submittedName>
        <fullName evidence="2">Uncharacterized protein</fullName>
    </submittedName>
</protein>
<feature type="compositionally biased region" description="Acidic residues" evidence="1">
    <location>
        <begin position="105"/>
        <end position="115"/>
    </location>
</feature>